<evidence type="ECO:0000256" key="2">
    <source>
        <dbReference type="ARBA" id="ARBA00025598"/>
    </source>
</evidence>
<dbReference type="Proteomes" id="UP000610558">
    <property type="component" value="Unassembled WGS sequence"/>
</dbReference>
<comment type="function">
    <text evidence="2">FliG is one of three proteins (FliG, FliN, FliM) that forms the rotor-mounted switch complex (C ring), located at the base of the basal body. This complex interacts with the CheY and CheZ chemotaxis proteins, in addition to contacting components of the motor that determine the direction of flagellar rotation.</text>
</comment>
<dbReference type="Pfam" id="PF01706">
    <property type="entry name" value="FliG_C"/>
    <property type="match status" value="1"/>
</dbReference>
<dbReference type="GO" id="GO:0009288">
    <property type="term" value="C:bacterial-type flagellum"/>
    <property type="evidence" value="ECO:0007669"/>
    <property type="project" value="InterPro"/>
</dbReference>
<evidence type="ECO:0000259" key="3">
    <source>
        <dbReference type="Pfam" id="PF01706"/>
    </source>
</evidence>
<dbReference type="GO" id="GO:0006935">
    <property type="term" value="P:chemotaxis"/>
    <property type="evidence" value="ECO:0007669"/>
    <property type="project" value="InterPro"/>
</dbReference>
<proteinExistence type="predicted"/>
<dbReference type="Pfam" id="PF14841">
    <property type="entry name" value="FliG_M"/>
    <property type="match status" value="1"/>
</dbReference>
<evidence type="ECO:0000259" key="4">
    <source>
        <dbReference type="Pfam" id="PF14841"/>
    </source>
</evidence>
<feature type="domain" description="Flagellar motor switch protein FliG C-terminal" evidence="3">
    <location>
        <begin position="254"/>
        <end position="371"/>
    </location>
</feature>
<comment type="subcellular location">
    <subcellularLocation>
        <location evidence="1">Cell inner membrane</location>
        <topology evidence="1">Peripheral membrane protein</topology>
        <orientation evidence="1">Cytoplasmic side</orientation>
    </subcellularLocation>
</comment>
<dbReference type="GO" id="GO:0005886">
    <property type="term" value="C:plasma membrane"/>
    <property type="evidence" value="ECO:0007669"/>
    <property type="project" value="UniProtKB-SubCell"/>
</dbReference>
<evidence type="ECO:0000313" key="5">
    <source>
        <dbReference type="EMBL" id="MBD2859016.1"/>
    </source>
</evidence>
<keyword evidence="6" id="KW-1185">Reference proteome</keyword>
<dbReference type="InterPro" id="IPR032779">
    <property type="entry name" value="FliG_M"/>
</dbReference>
<dbReference type="RefSeq" id="WP_190764423.1">
    <property type="nucleotide sequence ID" value="NZ_JACXLD010000004.1"/>
</dbReference>
<dbReference type="PANTHER" id="PTHR30534:SF0">
    <property type="entry name" value="FLAGELLAR MOTOR SWITCH PROTEIN FLIG"/>
    <property type="match status" value="1"/>
</dbReference>
<evidence type="ECO:0008006" key="7">
    <source>
        <dbReference type="Google" id="ProtNLM"/>
    </source>
</evidence>
<organism evidence="5 6">
    <name type="scientific">Spongiibacter pelagi</name>
    <dbReference type="NCBI Taxonomy" id="2760804"/>
    <lineage>
        <taxon>Bacteria</taxon>
        <taxon>Pseudomonadati</taxon>
        <taxon>Pseudomonadota</taxon>
        <taxon>Gammaproteobacteria</taxon>
        <taxon>Cellvibrionales</taxon>
        <taxon>Spongiibacteraceae</taxon>
        <taxon>Spongiibacter</taxon>
    </lineage>
</organism>
<dbReference type="EMBL" id="JACXLD010000004">
    <property type="protein sequence ID" value="MBD2859016.1"/>
    <property type="molecule type" value="Genomic_DNA"/>
</dbReference>
<gene>
    <name evidence="5" type="ORF">IB286_08330</name>
</gene>
<dbReference type="SUPFAM" id="SSF48029">
    <property type="entry name" value="FliG"/>
    <property type="match status" value="1"/>
</dbReference>
<dbReference type="InterPro" id="IPR011002">
    <property type="entry name" value="FliG_a-hlx"/>
</dbReference>
<protein>
    <recommendedName>
        <fullName evidence="7">Flagellar motor switch protein FliG</fullName>
    </recommendedName>
</protein>
<dbReference type="InterPro" id="IPR000090">
    <property type="entry name" value="Flg_Motor_Flig"/>
</dbReference>
<reference evidence="5" key="1">
    <citation type="submission" date="2020-09" db="EMBL/GenBank/DDBJ databases">
        <authorList>
            <person name="Yoon J.-W."/>
        </authorList>
    </citation>
    <scope>NUCLEOTIDE SEQUENCE</scope>
    <source>
        <strain evidence="5">KMU-158</strain>
    </source>
</reference>
<dbReference type="PRINTS" id="PR00954">
    <property type="entry name" value="FLGMOTORFLIG"/>
</dbReference>
<evidence type="ECO:0000256" key="1">
    <source>
        <dbReference type="ARBA" id="ARBA00004515"/>
    </source>
</evidence>
<dbReference type="PANTHER" id="PTHR30534">
    <property type="entry name" value="FLAGELLAR MOTOR SWITCH PROTEIN FLIG"/>
    <property type="match status" value="1"/>
</dbReference>
<comment type="caution">
    <text evidence="5">The sequence shown here is derived from an EMBL/GenBank/DDBJ whole genome shotgun (WGS) entry which is preliminary data.</text>
</comment>
<sequence>MISQLDTAAPMARFRQLVQDKPERVALELHQWFQEGVVGAKAMMAAALFMALDGSLAKPLLRYLEPVDIKLLIKLEAQANEYSDEDLARAALSFVAALMGSDKVKKPSNKLDIRALVNAEFGEEASQLLAMNLDLHHSSRQIDKLRWLDPEVVLQLIADEHPQVQAALLACLPVEQARALIPLFDSELAEELMLRLSAMSGLSPLAVAELDYLLEHKLERIEGHIHRAFSGEQRVTAMLKGMKPGTESQLLSGIQQYHPKTAERIQDALLDFDQIAKLPQMQLGRLLGWFGDEALSALLSSMKQPARGHFMAALPESRRGSVAAGIDTGMAVSNQTATAHEPRTTLQDADSVKQELVGMAKKLAEAGELVLGVEPIS</sequence>
<dbReference type="InterPro" id="IPR023087">
    <property type="entry name" value="Flg_Motor_Flig_C"/>
</dbReference>
<name>A0A927C3M6_9GAMM</name>
<dbReference type="GO" id="GO:0003774">
    <property type="term" value="F:cytoskeletal motor activity"/>
    <property type="evidence" value="ECO:0007669"/>
    <property type="project" value="InterPro"/>
</dbReference>
<dbReference type="AlphaFoldDB" id="A0A927C3M6"/>
<accession>A0A927C3M6</accession>
<dbReference type="Gene3D" id="1.10.220.30">
    <property type="match status" value="2"/>
</dbReference>
<dbReference type="GO" id="GO:0071973">
    <property type="term" value="P:bacterial-type flagellum-dependent cell motility"/>
    <property type="evidence" value="ECO:0007669"/>
    <property type="project" value="InterPro"/>
</dbReference>
<feature type="domain" description="Flagellar motor switch protein FliG middle" evidence="4">
    <location>
        <begin position="150"/>
        <end position="221"/>
    </location>
</feature>
<evidence type="ECO:0000313" key="6">
    <source>
        <dbReference type="Proteomes" id="UP000610558"/>
    </source>
</evidence>